<evidence type="ECO:0000313" key="6">
    <source>
        <dbReference type="Proteomes" id="UP001056384"/>
    </source>
</evidence>
<evidence type="ECO:0000259" key="4">
    <source>
        <dbReference type="PROSITE" id="PS50405"/>
    </source>
</evidence>
<dbReference type="Pfam" id="PF00043">
    <property type="entry name" value="GST_C"/>
    <property type="match status" value="1"/>
</dbReference>
<dbReference type="SFLD" id="SFLDS00019">
    <property type="entry name" value="Glutathione_Transferase_(cytos"/>
    <property type="match status" value="1"/>
</dbReference>
<dbReference type="AlphaFoldDB" id="A0A9Q9B377"/>
<dbReference type="Gene3D" id="1.20.1050.10">
    <property type="match status" value="1"/>
</dbReference>
<dbReference type="PROSITE" id="PS50405">
    <property type="entry name" value="GST_CTER"/>
    <property type="match status" value="1"/>
</dbReference>
<dbReference type="InterPro" id="IPR004046">
    <property type="entry name" value="GST_C"/>
</dbReference>
<sequence length="224" mass="25816">MASIKPLKLYSHSPSPNPFKVMIILEELGLSYELEEVDFSEIKQEPFISVNPNGRLPALEDPNTGIVLWESAAIIEYLLDQYDQDFKLHSGSSPQKYHEATWKHFQMSGQGPYYGQLAWFTMFHPEKNLKSAIDRYAAEVRRVIGVIELHLTKTGQTHLVGNQVSFVDLMWFPWNDMAGQYLLGEGGAEEWQKTWPKSYEWHQKLAERESVKVAQEKRDAAKTQ</sequence>
<name>A0A9Q9B377_9PEZI</name>
<evidence type="ECO:0000256" key="1">
    <source>
        <dbReference type="ARBA" id="ARBA00007409"/>
    </source>
</evidence>
<dbReference type="InterPro" id="IPR036282">
    <property type="entry name" value="Glutathione-S-Trfase_C_sf"/>
</dbReference>
<dbReference type="InterPro" id="IPR010987">
    <property type="entry name" value="Glutathione-S-Trfase_C-like"/>
</dbReference>
<feature type="domain" description="GST N-terminal" evidence="3">
    <location>
        <begin position="5"/>
        <end position="86"/>
    </location>
</feature>
<dbReference type="InterPro" id="IPR036249">
    <property type="entry name" value="Thioredoxin-like_sf"/>
</dbReference>
<dbReference type="PANTHER" id="PTHR44051">
    <property type="entry name" value="GLUTATHIONE S-TRANSFERASE-RELATED"/>
    <property type="match status" value="1"/>
</dbReference>
<dbReference type="InterPro" id="IPR040079">
    <property type="entry name" value="Glutathione_S-Trfase"/>
</dbReference>
<evidence type="ECO:0000259" key="3">
    <source>
        <dbReference type="PROSITE" id="PS50404"/>
    </source>
</evidence>
<dbReference type="EMBL" id="CP099424">
    <property type="protein sequence ID" value="USW55511.1"/>
    <property type="molecule type" value="Genomic_DNA"/>
</dbReference>
<comment type="similarity">
    <text evidence="1 2">Belongs to the GST superfamily.</text>
</comment>
<dbReference type="Pfam" id="PF02798">
    <property type="entry name" value="GST_N"/>
    <property type="match status" value="1"/>
</dbReference>
<dbReference type="InterPro" id="IPR004045">
    <property type="entry name" value="Glutathione_S-Trfase_N"/>
</dbReference>
<dbReference type="CDD" id="cd03048">
    <property type="entry name" value="GST_N_Ure2p_like"/>
    <property type="match status" value="1"/>
</dbReference>
<dbReference type="SUPFAM" id="SSF47616">
    <property type="entry name" value="GST C-terminal domain-like"/>
    <property type="match status" value="1"/>
</dbReference>
<gene>
    <name evidence="5" type="ORF">Slin15195_G088300</name>
</gene>
<dbReference type="SUPFAM" id="SSF52833">
    <property type="entry name" value="Thioredoxin-like"/>
    <property type="match status" value="1"/>
</dbReference>
<protein>
    <submittedName>
        <fullName evidence="5">Glutathione S-transferase, Thioredoxin-like superfamily, glutathione Transferase family</fullName>
    </submittedName>
</protein>
<dbReference type="SFLD" id="SFLDG00358">
    <property type="entry name" value="Main_(cytGST)"/>
    <property type="match status" value="1"/>
</dbReference>
<evidence type="ECO:0000256" key="2">
    <source>
        <dbReference type="RuleBase" id="RU003494"/>
    </source>
</evidence>
<proteinExistence type="inferred from homology"/>
<organism evidence="5 6">
    <name type="scientific">Septoria linicola</name>
    <dbReference type="NCBI Taxonomy" id="215465"/>
    <lineage>
        <taxon>Eukaryota</taxon>
        <taxon>Fungi</taxon>
        <taxon>Dikarya</taxon>
        <taxon>Ascomycota</taxon>
        <taxon>Pezizomycotina</taxon>
        <taxon>Dothideomycetes</taxon>
        <taxon>Dothideomycetidae</taxon>
        <taxon>Mycosphaerellales</taxon>
        <taxon>Mycosphaerellaceae</taxon>
        <taxon>Septoria</taxon>
    </lineage>
</organism>
<evidence type="ECO:0000313" key="5">
    <source>
        <dbReference type="EMBL" id="USW55511.1"/>
    </source>
</evidence>
<accession>A0A9Q9B377</accession>
<reference evidence="5" key="1">
    <citation type="submission" date="2022-06" db="EMBL/GenBank/DDBJ databases">
        <title>Complete genome sequences of two strains of the flax pathogen Septoria linicola.</title>
        <authorList>
            <person name="Lapalu N."/>
            <person name="Simon A."/>
            <person name="Demenou B."/>
            <person name="Paumier D."/>
            <person name="Guillot M.-P."/>
            <person name="Gout L."/>
            <person name="Valade R."/>
        </authorList>
    </citation>
    <scope>NUCLEOTIDE SEQUENCE</scope>
    <source>
        <strain evidence="5">SE15195</strain>
    </source>
</reference>
<dbReference type="Gene3D" id="3.40.30.10">
    <property type="entry name" value="Glutaredoxin"/>
    <property type="match status" value="1"/>
</dbReference>
<dbReference type="Proteomes" id="UP001056384">
    <property type="component" value="Chromosome 7"/>
</dbReference>
<feature type="domain" description="GST C-terminal" evidence="4">
    <location>
        <begin position="92"/>
        <end position="223"/>
    </location>
</feature>
<dbReference type="PROSITE" id="PS50404">
    <property type="entry name" value="GST_NTER"/>
    <property type="match status" value="1"/>
</dbReference>
<keyword evidence="6" id="KW-1185">Reference proteome</keyword>
<dbReference type="PANTHER" id="PTHR44051:SF3">
    <property type="entry name" value="TRANSCRIPTIONAL REGULATOR URE2"/>
    <property type="match status" value="1"/>
</dbReference>